<reference evidence="3" key="1">
    <citation type="submission" date="2017-04" db="EMBL/GenBank/DDBJ databases">
        <authorList>
            <person name="Varghese N."/>
            <person name="Submissions S."/>
        </authorList>
    </citation>
    <scope>NUCLEOTIDE SEQUENCE [LARGE SCALE GENOMIC DNA]</scope>
</reference>
<accession>A0A1Y6EDT9</accession>
<dbReference type="PANTHER" id="PTHR16128:SF5">
    <property type="entry name" value="FAD_NAD(P)-BINDING OXIDOREDUCTASE FAMILY PROTEIN"/>
    <property type="match status" value="1"/>
</dbReference>
<name>A0A1Y6EDT9_9SPHN</name>
<keyword evidence="3" id="KW-1185">Reference proteome</keyword>
<dbReference type="AlphaFoldDB" id="A0A1Y6EDT9"/>
<evidence type="ECO:0000313" key="2">
    <source>
        <dbReference type="EMBL" id="SMQ59100.1"/>
    </source>
</evidence>
<proteinExistence type="predicted"/>
<dbReference type="PRINTS" id="PR00419">
    <property type="entry name" value="ADXRDTASE"/>
</dbReference>
<dbReference type="Pfam" id="PF01593">
    <property type="entry name" value="Amino_oxidase"/>
    <property type="match status" value="1"/>
</dbReference>
<dbReference type="OrthoDB" id="5792777at2"/>
<dbReference type="SUPFAM" id="SSF51905">
    <property type="entry name" value="FAD/NAD(P)-binding domain"/>
    <property type="match status" value="1"/>
</dbReference>
<dbReference type="RefSeq" id="WP_143255928.1">
    <property type="nucleotide sequence ID" value="NZ_FXWG01000001.1"/>
</dbReference>
<gene>
    <name evidence="2" type="ORF">SAMN06297468_0235</name>
</gene>
<dbReference type="GO" id="GO:0016491">
    <property type="term" value="F:oxidoreductase activity"/>
    <property type="evidence" value="ECO:0007669"/>
    <property type="project" value="InterPro"/>
</dbReference>
<dbReference type="Gene3D" id="3.90.660.10">
    <property type="match status" value="1"/>
</dbReference>
<dbReference type="Gene3D" id="3.50.50.60">
    <property type="entry name" value="FAD/NAD(P)-binding domain"/>
    <property type="match status" value="1"/>
</dbReference>
<dbReference type="Proteomes" id="UP000194420">
    <property type="component" value="Unassembled WGS sequence"/>
</dbReference>
<evidence type="ECO:0000313" key="3">
    <source>
        <dbReference type="Proteomes" id="UP000194420"/>
    </source>
</evidence>
<feature type="domain" description="Amine oxidase" evidence="1">
    <location>
        <begin position="88"/>
        <end position="311"/>
    </location>
</feature>
<protein>
    <recommendedName>
        <fullName evidence="1">Amine oxidase domain-containing protein</fullName>
    </recommendedName>
</protein>
<sequence>MQTIAIIGAGMAGLACASELVRAGYSVTLFDKGRGPGGRMSARRADVSGETTRFDHGAQYFTARDPDFREQVALWESDGVVARWPAAGDEAWVGTPAMNAPIRAMADALTVNWGARVERIRRDGDGWLIEGEGATFACDGIVCAVPAEQAAELLAAAAPGLAEHARTVVSEPCWAVMASFAKPLDLPDCLRSENHAVAWAARNSSKPGRTGEENWVIHASPARTRELLDRPRDEVAKLLLEDFFSQTGIDPVWPVHLAEHRWLYARPQVERGGAACHWDAEQGIGICGDYLHSPRVEGAYLSGGALAHAILGQASE</sequence>
<dbReference type="InterPro" id="IPR002937">
    <property type="entry name" value="Amino_oxidase"/>
</dbReference>
<dbReference type="Pfam" id="PF13450">
    <property type="entry name" value="NAD_binding_8"/>
    <property type="match status" value="1"/>
</dbReference>
<dbReference type="PANTHER" id="PTHR16128">
    <property type="entry name" value="FAD/NAD(P)-BINDING OXIDOREDUCTASE FAMILY PROTEIN"/>
    <property type="match status" value="1"/>
</dbReference>
<evidence type="ECO:0000259" key="1">
    <source>
        <dbReference type="Pfam" id="PF01593"/>
    </source>
</evidence>
<dbReference type="EMBL" id="FXWG01000001">
    <property type="protein sequence ID" value="SMQ59100.1"/>
    <property type="molecule type" value="Genomic_DNA"/>
</dbReference>
<organism evidence="2 3">
    <name type="scientific">Altererythrobacter xiamenensis</name>
    <dbReference type="NCBI Taxonomy" id="1316679"/>
    <lineage>
        <taxon>Bacteria</taxon>
        <taxon>Pseudomonadati</taxon>
        <taxon>Pseudomonadota</taxon>
        <taxon>Alphaproteobacteria</taxon>
        <taxon>Sphingomonadales</taxon>
        <taxon>Erythrobacteraceae</taxon>
        <taxon>Altererythrobacter</taxon>
    </lineage>
</organism>
<dbReference type="InterPro" id="IPR036188">
    <property type="entry name" value="FAD/NAD-bd_sf"/>
</dbReference>